<reference evidence="2 3" key="1">
    <citation type="submission" date="2022-11" db="EMBL/GenBank/DDBJ databases">
        <title>Minimal conservation of predation-associated metabolite biosynthetic gene clusters underscores biosynthetic potential of Myxococcota including descriptions for ten novel species: Archangium lansinium sp. nov., Myxococcus landrumus sp. nov., Nannocystis bai.</title>
        <authorList>
            <person name="Ahearne A."/>
            <person name="Stevens C."/>
            <person name="Phillips K."/>
        </authorList>
    </citation>
    <scope>NUCLEOTIDE SEQUENCE [LARGE SCALE GENOMIC DNA]</scope>
    <source>
        <strain evidence="2 3">MIWBW</strain>
    </source>
</reference>
<comment type="caution">
    <text evidence="2">The sequence shown here is derived from an EMBL/GenBank/DDBJ whole genome shotgun (WGS) entry which is preliminary data.</text>
</comment>
<organism evidence="2 3">
    <name type="scientific">Archangium lansingense</name>
    <dbReference type="NCBI Taxonomy" id="2995310"/>
    <lineage>
        <taxon>Bacteria</taxon>
        <taxon>Pseudomonadati</taxon>
        <taxon>Myxococcota</taxon>
        <taxon>Myxococcia</taxon>
        <taxon>Myxococcales</taxon>
        <taxon>Cystobacterineae</taxon>
        <taxon>Archangiaceae</taxon>
        <taxon>Archangium</taxon>
    </lineage>
</organism>
<protein>
    <submittedName>
        <fullName evidence="2">GNAT family N-acetyltransferase</fullName>
        <ecNumber evidence="2">2.3.1.-</ecNumber>
    </submittedName>
</protein>
<dbReference type="CDD" id="cd04301">
    <property type="entry name" value="NAT_SF"/>
    <property type="match status" value="1"/>
</dbReference>
<keyword evidence="2" id="KW-0808">Transferase</keyword>
<feature type="domain" description="N-acetyltransferase" evidence="1">
    <location>
        <begin position="5"/>
        <end position="146"/>
    </location>
</feature>
<dbReference type="InterPro" id="IPR000182">
    <property type="entry name" value="GNAT_dom"/>
</dbReference>
<dbReference type="Gene3D" id="3.40.630.30">
    <property type="match status" value="1"/>
</dbReference>
<dbReference type="EMBL" id="JAPNKA010000001">
    <property type="protein sequence ID" value="MCY1078451.1"/>
    <property type="molecule type" value="Genomic_DNA"/>
</dbReference>
<evidence type="ECO:0000313" key="2">
    <source>
        <dbReference type="EMBL" id="MCY1078451.1"/>
    </source>
</evidence>
<dbReference type="Proteomes" id="UP001207654">
    <property type="component" value="Unassembled WGS sequence"/>
</dbReference>
<dbReference type="GO" id="GO:0016746">
    <property type="term" value="F:acyltransferase activity"/>
    <property type="evidence" value="ECO:0007669"/>
    <property type="project" value="UniProtKB-KW"/>
</dbReference>
<sequence length="694" mass="78948">MVKIKVILPNSPHLPTVKKLWRKHSATLGFLPEGAFDEQAERRCILGAFDEFGECIGYVLYRRKDDRIAITHLCVDSSKRGCGTARKLVEELSRIESVYRGMELWCRRDFPVSNVWPKLGFVASNERVGRSHDGDLLTFWWRENPHPSLFAVPSGQGQVRAVIDANIFFDLVAGKGTRRADSKALLADWLRDSLRLYVTDELFNEILRNKDGLQERKRLRKEVSRFEKCLPCPWDTISRIYEELSVRLPSQGTSDESDLRHLARAIAGGFSFFVTRDGRLLDADEDIYRAHNITVIRPSDLVLHIDALSQESRYQPKRLSGTMLHIGHVQTGQDELLAPHLHNANAGESKLSFLSRLREFLATPHTTECEWVAGPEGNALAILVRRRTESGELLIPLLRVAPSQLAPTLARHLLFYCVKKAVQQDCHSLRITDSLLDSDTQQAIRMDPFLKTQDGWIRPCIARLEPASELLGQFRSFLSERLCAAEIAQASIAGIASDDLRQNPHLAAEFERAIWPSKVSDAVLPTYVVPIQPQWAQHLFDERLAAHDLFGARIDLALNREAAYYRAAHAPYLKAPARILWYVSQDKKGRFGGTGEVRACSRLEEVVIDTPKLVFRRFRRLGIYEWRHVLDTARGDVNGRLMALRFCDSEALRRPVPRKQMLSVLEEFGIRTQLQSPIKIPPEAFVRLYDASRS</sequence>
<dbReference type="SUPFAM" id="SSF88723">
    <property type="entry name" value="PIN domain-like"/>
    <property type="match status" value="1"/>
</dbReference>
<dbReference type="InterPro" id="IPR016181">
    <property type="entry name" value="Acyl_CoA_acyltransferase"/>
</dbReference>
<dbReference type="Pfam" id="PF13470">
    <property type="entry name" value="PIN_3"/>
    <property type="match status" value="1"/>
</dbReference>
<keyword evidence="2" id="KW-0012">Acyltransferase</keyword>
<accession>A0ABT4A9X7</accession>
<proteinExistence type="predicted"/>
<evidence type="ECO:0000259" key="1">
    <source>
        <dbReference type="PROSITE" id="PS51186"/>
    </source>
</evidence>
<keyword evidence="3" id="KW-1185">Reference proteome</keyword>
<gene>
    <name evidence="2" type="ORF">OV287_28640</name>
</gene>
<dbReference type="SUPFAM" id="SSF55729">
    <property type="entry name" value="Acyl-CoA N-acyltransferases (Nat)"/>
    <property type="match status" value="1"/>
</dbReference>
<dbReference type="Pfam" id="PF00583">
    <property type="entry name" value="Acetyltransf_1"/>
    <property type="match status" value="1"/>
</dbReference>
<name>A0ABT4A9X7_9BACT</name>
<dbReference type="RefSeq" id="WP_267537231.1">
    <property type="nucleotide sequence ID" value="NZ_JAPNKA010000001.1"/>
</dbReference>
<dbReference type="EC" id="2.3.1.-" evidence="2"/>
<evidence type="ECO:0000313" key="3">
    <source>
        <dbReference type="Proteomes" id="UP001207654"/>
    </source>
</evidence>
<dbReference type="InterPro" id="IPR029060">
    <property type="entry name" value="PIN-like_dom_sf"/>
</dbReference>
<dbReference type="InterPro" id="IPR002716">
    <property type="entry name" value="PIN_dom"/>
</dbReference>
<dbReference type="PROSITE" id="PS51186">
    <property type="entry name" value="GNAT"/>
    <property type="match status" value="1"/>
</dbReference>